<keyword evidence="1" id="KW-0489">Methyltransferase</keyword>
<dbReference type="Pfam" id="PF01596">
    <property type="entry name" value="Methyltransf_3"/>
    <property type="match status" value="1"/>
</dbReference>
<gene>
    <name evidence="4" type="ORF">PL75_03610</name>
</gene>
<evidence type="ECO:0008006" key="6">
    <source>
        <dbReference type="Google" id="ProtNLM"/>
    </source>
</evidence>
<protein>
    <recommendedName>
        <fullName evidence="6">Methyltransferase</fullName>
    </recommendedName>
</protein>
<keyword evidence="2" id="KW-0808">Transferase</keyword>
<accession>A0A0J1C4S4</accession>
<dbReference type="OrthoDB" id="9799672at2"/>
<sequence length="194" mass="22067">MKAKLKQYLENLYQQYQQHDEGEADRLNRWLSLEPETAALLAVMVRSKQAKKVLEVGTSGGYSTLWLADAVRDHGGSVRTLEINKERKKTAKQHLREMKLDGYVRMEVCDAGDFLAEYQKYYDVVFLDADRSRYAGYWPHLQRVLAKPGSLLAVDNVLSHPEECAEFLALVAADKEFRCTTVPVGKGLFVAVRI</sequence>
<name>A0A0J1C4S4_9NEIS</name>
<dbReference type="STRING" id="1470200.PL75_03610"/>
<evidence type="ECO:0000256" key="1">
    <source>
        <dbReference type="ARBA" id="ARBA00022603"/>
    </source>
</evidence>
<dbReference type="PATRIC" id="fig|1470200.3.peg.1838"/>
<dbReference type="AlphaFoldDB" id="A0A0J1C4S4"/>
<dbReference type="CDD" id="cd02440">
    <property type="entry name" value="AdoMet_MTases"/>
    <property type="match status" value="1"/>
</dbReference>
<evidence type="ECO:0000256" key="2">
    <source>
        <dbReference type="ARBA" id="ARBA00022679"/>
    </source>
</evidence>
<keyword evidence="5" id="KW-1185">Reference proteome</keyword>
<dbReference type="PANTHER" id="PTHR43167">
    <property type="entry name" value="PUTATIVE (AFU_ORTHOLOGUE AFUA_6G01830)-RELATED"/>
    <property type="match status" value="1"/>
</dbReference>
<dbReference type="GO" id="GO:0008171">
    <property type="term" value="F:O-methyltransferase activity"/>
    <property type="evidence" value="ECO:0007669"/>
    <property type="project" value="InterPro"/>
</dbReference>
<dbReference type="GO" id="GO:0032259">
    <property type="term" value="P:methylation"/>
    <property type="evidence" value="ECO:0007669"/>
    <property type="project" value="UniProtKB-KW"/>
</dbReference>
<dbReference type="RefSeq" id="WP_047760546.1">
    <property type="nucleotide sequence ID" value="NZ_CP091510.1"/>
</dbReference>
<comment type="caution">
    <text evidence="4">The sequence shown here is derived from an EMBL/GenBank/DDBJ whole genome shotgun (WGS) entry which is preliminary data.</text>
</comment>
<dbReference type="Gene3D" id="3.40.50.150">
    <property type="entry name" value="Vaccinia Virus protein VP39"/>
    <property type="match status" value="1"/>
</dbReference>
<dbReference type="InterPro" id="IPR002935">
    <property type="entry name" value="SAM_O-MeTrfase"/>
</dbReference>
<evidence type="ECO:0000313" key="5">
    <source>
        <dbReference type="Proteomes" id="UP000036027"/>
    </source>
</evidence>
<dbReference type="PROSITE" id="PS51682">
    <property type="entry name" value="SAM_OMT_I"/>
    <property type="match status" value="1"/>
</dbReference>
<evidence type="ECO:0000256" key="3">
    <source>
        <dbReference type="ARBA" id="ARBA00022691"/>
    </source>
</evidence>
<dbReference type="PANTHER" id="PTHR43167:SF1">
    <property type="entry name" value="PUTATIVE (AFU_ORTHOLOGUE AFUA_6G01830)-RELATED"/>
    <property type="match status" value="1"/>
</dbReference>
<keyword evidence="3" id="KW-0949">S-adenosyl-L-methionine</keyword>
<reference evidence="4 5" key="1">
    <citation type="submission" date="2014-11" db="EMBL/GenBank/DDBJ databases">
        <title>Genome of a novel goose pathogen.</title>
        <authorList>
            <person name="Hansen C.M."/>
            <person name="Hueffer K."/>
            <person name="Choi S.C."/>
        </authorList>
    </citation>
    <scope>NUCLEOTIDE SEQUENCE [LARGE SCALE GENOMIC DNA]</scope>
    <source>
        <strain evidence="4 5">KH1503</strain>
    </source>
</reference>
<proteinExistence type="predicted"/>
<dbReference type="InterPro" id="IPR029063">
    <property type="entry name" value="SAM-dependent_MTases_sf"/>
</dbReference>
<dbReference type="Proteomes" id="UP000036027">
    <property type="component" value="Unassembled WGS sequence"/>
</dbReference>
<dbReference type="EMBL" id="JTDO01000004">
    <property type="protein sequence ID" value="KLT73313.1"/>
    <property type="molecule type" value="Genomic_DNA"/>
</dbReference>
<organism evidence="4 5">
    <name type="scientific">Neisseria arctica</name>
    <dbReference type="NCBI Taxonomy" id="1470200"/>
    <lineage>
        <taxon>Bacteria</taxon>
        <taxon>Pseudomonadati</taxon>
        <taxon>Pseudomonadota</taxon>
        <taxon>Betaproteobacteria</taxon>
        <taxon>Neisseriales</taxon>
        <taxon>Neisseriaceae</taxon>
        <taxon>Neisseria</taxon>
    </lineage>
</organism>
<dbReference type="SUPFAM" id="SSF53335">
    <property type="entry name" value="S-adenosyl-L-methionine-dependent methyltransferases"/>
    <property type="match status" value="1"/>
</dbReference>
<evidence type="ECO:0000313" key="4">
    <source>
        <dbReference type="EMBL" id="KLT73313.1"/>
    </source>
</evidence>